<dbReference type="Gene3D" id="1.20.120.20">
    <property type="entry name" value="Apolipoprotein"/>
    <property type="match status" value="1"/>
</dbReference>
<comment type="caution">
    <text evidence="2">The sequence shown here is derived from an EMBL/GenBank/DDBJ whole genome shotgun (WGS) entry which is preliminary data.</text>
</comment>
<sequence>MTSISGYAASDAVSRARPRPSTYDLNAREFGAVVATAIGAADALGKTSSATWKFSEDSLKKLADAGESAVDATTGAWDDLADGVDSVLNAVGEGLSDALDTVEDLASDSADALSSAAGTVGDALSSAAGAVSDGVGAVTDSVGEFAADVGSLLALGLGSGGPSLSEQV</sequence>
<dbReference type="Proteomes" id="UP001379945">
    <property type="component" value="Unassembled WGS sequence"/>
</dbReference>
<accession>A0ABU9C9C5</accession>
<dbReference type="RefSeq" id="WP_341399842.1">
    <property type="nucleotide sequence ID" value="NZ_JBBUTI010000009.1"/>
</dbReference>
<reference evidence="2 3" key="1">
    <citation type="submission" date="2024-04" db="EMBL/GenBank/DDBJ databases">
        <title>Novel species of the genus Ideonella isolated from streams.</title>
        <authorList>
            <person name="Lu H."/>
        </authorList>
    </citation>
    <scope>NUCLEOTIDE SEQUENCE [LARGE SCALE GENOMIC DNA]</scope>
    <source>
        <strain evidence="2 3">LYT19W</strain>
    </source>
</reference>
<gene>
    <name evidence="2" type="ORF">AACH00_14340</name>
</gene>
<organism evidence="2 3">
    <name type="scientific">Ideonella margarita</name>
    <dbReference type="NCBI Taxonomy" id="2984191"/>
    <lineage>
        <taxon>Bacteria</taxon>
        <taxon>Pseudomonadati</taxon>
        <taxon>Pseudomonadota</taxon>
        <taxon>Betaproteobacteria</taxon>
        <taxon>Burkholderiales</taxon>
        <taxon>Sphaerotilaceae</taxon>
        <taxon>Ideonella</taxon>
    </lineage>
</organism>
<evidence type="ECO:0000256" key="1">
    <source>
        <dbReference type="SAM" id="MobiDB-lite"/>
    </source>
</evidence>
<name>A0ABU9C9C5_9BURK</name>
<keyword evidence="3" id="KW-1185">Reference proteome</keyword>
<evidence type="ECO:0000313" key="2">
    <source>
        <dbReference type="EMBL" id="MEK8047536.1"/>
    </source>
</evidence>
<protein>
    <submittedName>
        <fullName evidence="2">Uncharacterized protein</fullName>
    </submittedName>
</protein>
<feature type="region of interest" description="Disordered" evidence="1">
    <location>
        <begin position="1"/>
        <end position="20"/>
    </location>
</feature>
<dbReference type="EMBL" id="JBBUTI010000009">
    <property type="protein sequence ID" value="MEK8047536.1"/>
    <property type="molecule type" value="Genomic_DNA"/>
</dbReference>
<evidence type="ECO:0000313" key="3">
    <source>
        <dbReference type="Proteomes" id="UP001379945"/>
    </source>
</evidence>
<proteinExistence type="predicted"/>